<dbReference type="HOGENOM" id="CLU_051674_1_1_11"/>
<accession>D5UX50</accession>
<feature type="transmembrane region" description="Helical" evidence="1">
    <location>
        <begin position="122"/>
        <end position="149"/>
    </location>
</feature>
<feature type="transmembrane region" description="Helical" evidence="1">
    <location>
        <begin position="41"/>
        <end position="61"/>
    </location>
</feature>
<keyword evidence="1" id="KW-0812">Transmembrane</keyword>
<feature type="transmembrane region" description="Helical" evidence="1">
    <location>
        <begin position="245"/>
        <end position="266"/>
    </location>
</feature>
<organism evidence="2 3">
    <name type="scientific">Tsukamurella paurometabola (strain ATCC 8368 / DSM 20162 / CCUG 35730 / CIP 100753 / JCM 10117 / KCTC 9821 / NBRC 16120 / NCIMB 702349 / NCTC 13040)</name>
    <name type="common">Corynebacterium paurometabolum</name>
    <dbReference type="NCBI Taxonomy" id="521096"/>
    <lineage>
        <taxon>Bacteria</taxon>
        <taxon>Bacillati</taxon>
        <taxon>Actinomycetota</taxon>
        <taxon>Actinomycetes</taxon>
        <taxon>Mycobacteriales</taxon>
        <taxon>Tsukamurellaceae</taxon>
        <taxon>Tsukamurella</taxon>
    </lineage>
</organism>
<reference evidence="2 3" key="2">
    <citation type="journal article" date="2011" name="Stand. Genomic Sci.">
        <title>Complete genome sequence of Tsukamurella paurometabola type strain (no. 33).</title>
        <authorList>
            <person name="Munk A.C."/>
            <person name="Lapidus A."/>
            <person name="Lucas S."/>
            <person name="Nolan M."/>
            <person name="Tice H."/>
            <person name="Cheng J.F."/>
            <person name="Del Rio T.G."/>
            <person name="Goodwin L."/>
            <person name="Pitluck S."/>
            <person name="Liolios K."/>
            <person name="Huntemann M."/>
            <person name="Ivanova N."/>
            <person name="Mavromatis K."/>
            <person name="Mikhailova N."/>
            <person name="Pati A."/>
            <person name="Chen A."/>
            <person name="Palaniappan K."/>
            <person name="Tapia R."/>
            <person name="Han C."/>
            <person name="Land M."/>
            <person name="Hauser L."/>
            <person name="Chang Y.J."/>
            <person name="Jeffries C.D."/>
            <person name="Brettin T."/>
            <person name="Yasawong M."/>
            <person name="Brambilla E.M."/>
            <person name="Rohde M."/>
            <person name="Sikorski J."/>
            <person name="Goker M."/>
            <person name="Detter J.C."/>
            <person name="Woyke T."/>
            <person name="Bristow J."/>
            <person name="Eisen J.A."/>
            <person name="Markowitz V."/>
            <person name="Hugenholtz P."/>
            <person name="Kyrpides N.C."/>
            <person name="Klenk H.P."/>
        </authorList>
    </citation>
    <scope>NUCLEOTIDE SEQUENCE [LARGE SCALE GENOMIC DNA]</scope>
    <source>
        <strain evidence="3">ATCC 8368 / DSM 20162 / CCUG 35730 / CIP 100753 / JCM 10117 / KCTC 9821 / NBRC 16120 / NCIMB 702349 / NCTC 13040</strain>
    </source>
</reference>
<dbReference type="EMBL" id="CP001966">
    <property type="protein sequence ID" value="ADG80069.1"/>
    <property type="molecule type" value="Genomic_DNA"/>
</dbReference>
<proteinExistence type="predicted"/>
<dbReference type="KEGG" id="tpr:Tpau_3490"/>
<gene>
    <name evidence="2" type="ordered locus">Tpau_3490</name>
</gene>
<dbReference type="Proteomes" id="UP000001213">
    <property type="component" value="Chromosome"/>
</dbReference>
<keyword evidence="1" id="KW-0472">Membrane</keyword>
<feature type="transmembrane region" description="Helical" evidence="1">
    <location>
        <begin position="194"/>
        <end position="213"/>
    </location>
</feature>
<dbReference type="AlphaFoldDB" id="D5UX50"/>
<protein>
    <recommendedName>
        <fullName evidence="4">ABC-2 family transporter protein</fullName>
    </recommendedName>
</protein>
<name>D5UX50_TSUPD</name>
<evidence type="ECO:0000256" key="1">
    <source>
        <dbReference type="SAM" id="Phobius"/>
    </source>
</evidence>
<dbReference type="eggNOG" id="COG1277">
    <property type="taxonomic scope" value="Bacteria"/>
</dbReference>
<evidence type="ECO:0008006" key="4">
    <source>
        <dbReference type="Google" id="ProtNLM"/>
    </source>
</evidence>
<evidence type="ECO:0000313" key="3">
    <source>
        <dbReference type="Proteomes" id="UP000001213"/>
    </source>
</evidence>
<reference evidence="3" key="1">
    <citation type="submission" date="2010-03" db="EMBL/GenBank/DDBJ databases">
        <title>The complete chromosome of Tsukamurella paurometabola DSM 20162.</title>
        <authorList>
            <consortium name="US DOE Joint Genome Institute (JGI-PGF)"/>
            <person name="Lucas S."/>
            <person name="Copeland A."/>
            <person name="Lapidus A."/>
            <person name="Glavina del Rio T."/>
            <person name="Dalin E."/>
            <person name="Tice H."/>
            <person name="Bruce D."/>
            <person name="Goodwin L."/>
            <person name="Pitluck S."/>
            <person name="Kyrpides N."/>
            <person name="Mavromatis K."/>
            <person name="Ivanova N."/>
            <person name="Mikhailova N."/>
            <person name="Munk A.C."/>
            <person name="Brettin T."/>
            <person name="Detter J.C."/>
            <person name="Tapia R."/>
            <person name="Han C."/>
            <person name="Larimer F."/>
            <person name="Land M."/>
            <person name="Hauser L."/>
            <person name="Markowitz V."/>
            <person name="Cheng J.-F."/>
            <person name="Hugenholtz P."/>
            <person name="Woyke T."/>
            <person name="Wu D."/>
            <person name="Jando M."/>
            <person name="Brambilla E."/>
            <person name="Klenk H.-P."/>
            <person name="Eisen J.A."/>
        </authorList>
    </citation>
    <scope>NUCLEOTIDE SEQUENCE [LARGE SCALE GENOMIC DNA]</scope>
    <source>
        <strain evidence="3">ATCC 8368 / DSM 20162 / CCUG 35730 / CIP 100753 / JCM 10117 / KCTC 9821 / NBRC 16120 / NCIMB 702349 / NCTC 13040</strain>
    </source>
</reference>
<feature type="transmembrane region" description="Helical" evidence="1">
    <location>
        <begin position="169"/>
        <end position="187"/>
    </location>
</feature>
<evidence type="ECO:0000313" key="2">
    <source>
        <dbReference type="EMBL" id="ADG80069.1"/>
    </source>
</evidence>
<keyword evidence="1" id="KW-1133">Transmembrane helix</keyword>
<dbReference type="RefSeq" id="WP_013128066.1">
    <property type="nucleotide sequence ID" value="NC_014158.1"/>
</dbReference>
<sequence>MSESAPQAQSTVPAPATRSPGLWDVMLSEYLKIVSVRSFRWILLSTPVITAIISLVCGTTLPQTTGKSLSDYPPANQLAAFLYGAYAVTIVMFVFAALVVSSEYSTKGAITTAIITPRRGRVFVAKIAVIAVLSWAVGLLAVAICVAIGTAATGGELDVVGNGLVRNAFWFSLQPVFYSVFAALVVLIHRSLGWGISATVGVFAVIPLLLRAMPTAVDAALKPFTPVAALHSIAGTPVPGSTEDIGALGGVAVLVGWIAVFSLLAWRRFSRTDV</sequence>
<feature type="transmembrane region" description="Helical" evidence="1">
    <location>
        <begin position="81"/>
        <end position="101"/>
    </location>
</feature>
<keyword evidence="3" id="KW-1185">Reference proteome</keyword>
<dbReference type="STRING" id="521096.Tpau_3490"/>